<evidence type="ECO:0000256" key="2">
    <source>
        <dbReference type="ARBA" id="ARBA00023163"/>
    </source>
</evidence>
<reference evidence="7" key="1">
    <citation type="submission" date="2018-10" db="EMBL/GenBank/DDBJ databases">
        <title>Transcriptome assembly of Aceria tosichella (Wheat curl mite) Type 2.</title>
        <authorList>
            <person name="Scully E.D."/>
            <person name="Geib S.M."/>
            <person name="Palmer N.A."/>
            <person name="Gupta A.K."/>
            <person name="Sarath G."/>
            <person name="Tatineni S."/>
        </authorList>
    </citation>
    <scope>NUCLEOTIDE SEQUENCE</scope>
    <source>
        <strain evidence="7">LincolnNE</strain>
    </source>
</reference>
<dbReference type="Pfam" id="PF03366">
    <property type="entry name" value="YEATS"/>
    <property type="match status" value="1"/>
</dbReference>
<dbReference type="PANTHER" id="PTHR47573">
    <property type="entry name" value="PROTEIN AF-9 HOMOLOG"/>
    <property type="match status" value="1"/>
</dbReference>
<keyword evidence="1" id="KW-0805">Transcription regulation</keyword>
<evidence type="ECO:0000259" key="6">
    <source>
        <dbReference type="PROSITE" id="PS51037"/>
    </source>
</evidence>
<protein>
    <submittedName>
        <fullName evidence="7">YEATS domain-containing protein 4</fullName>
    </submittedName>
</protein>
<dbReference type="PANTHER" id="PTHR47573:SF1">
    <property type="entry name" value="PROTEIN AF-9 HOMOLOG"/>
    <property type="match status" value="1"/>
</dbReference>
<dbReference type="GO" id="GO:0006355">
    <property type="term" value="P:regulation of DNA-templated transcription"/>
    <property type="evidence" value="ECO:0007669"/>
    <property type="project" value="InterPro"/>
</dbReference>
<evidence type="ECO:0000256" key="1">
    <source>
        <dbReference type="ARBA" id="ARBA00023015"/>
    </source>
</evidence>
<keyword evidence="3 4" id="KW-0539">Nucleus</keyword>
<evidence type="ECO:0000256" key="3">
    <source>
        <dbReference type="ARBA" id="ARBA00023242"/>
    </source>
</evidence>
<feature type="domain" description="YEATS" evidence="6">
    <location>
        <begin position="23"/>
        <end position="171"/>
    </location>
</feature>
<accession>A0A6G1S6H0</accession>
<dbReference type="InterPro" id="IPR005033">
    <property type="entry name" value="YEATS"/>
</dbReference>
<dbReference type="InterPro" id="IPR038704">
    <property type="entry name" value="YEAST_sf"/>
</dbReference>
<dbReference type="AlphaFoldDB" id="A0A6G1S6H0"/>
<proteinExistence type="predicted"/>
<organism evidence="7">
    <name type="scientific">Aceria tosichella</name>
    <name type="common">wheat curl mite</name>
    <dbReference type="NCBI Taxonomy" id="561515"/>
    <lineage>
        <taxon>Eukaryota</taxon>
        <taxon>Metazoa</taxon>
        <taxon>Ecdysozoa</taxon>
        <taxon>Arthropoda</taxon>
        <taxon>Chelicerata</taxon>
        <taxon>Arachnida</taxon>
        <taxon>Acari</taxon>
        <taxon>Acariformes</taxon>
        <taxon>Trombidiformes</taxon>
        <taxon>Prostigmata</taxon>
        <taxon>Eupodina</taxon>
        <taxon>Eriophyoidea</taxon>
        <taxon>Eriophyidae</taxon>
        <taxon>Eriophyinae</taxon>
        <taxon>Aceriini</taxon>
        <taxon>Aceria</taxon>
    </lineage>
</organism>
<sequence length="236" mass="27161">MVETPLIKNKTSISEWGPDSGGRQRGVTIVKPIIYGNIARALPDTKPNNHTHEWTCYLRPYKNEDMNYVKKISFKLHESYGPNSEKTLLAPPFEVKETGWGEFEVIIKIYFVDPNERPVTIYHNLKLFEHDQNNPGGPPKIDKTKTIVSEHYDEIVFQDPSLMLSQILNAPPKPFQQPPYRHEVDFEAKAQRTMTDIMTAKKKARAEVIVLKDRLKKALETKAKLEDQRNKMSATS</sequence>
<name>A0A6G1S6H0_9ACAR</name>
<dbReference type="InterPro" id="IPR055129">
    <property type="entry name" value="YEATS_dom"/>
</dbReference>
<dbReference type="CDD" id="cd16909">
    <property type="entry name" value="YEATS_GAS41_like"/>
    <property type="match status" value="1"/>
</dbReference>
<dbReference type="Gene3D" id="2.60.40.1970">
    <property type="entry name" value="YEATS domain"/>
    <property type="match status" value="1"/>
</dbReference>
<gene>
    <name evidence="7" type="primary">YEATS4</name>
    <name evidence="7" type="ORF">g.127</name>
</gene>
<evidence type="ECO:0000256" key="5">
    <source>
        <dbReference type="SAM" id="Coils"/>
    </source>
</evidence>
<evidence type="ECO:0000313" key="7">
    <source>
        <dbReference type="EMBL" id="MDE45978.1"/>
    </source>
</evidence>
<dbReference type="EMBL" id="GGYP01001207">
    <property type="protein sequence ID" value="MDE45978.1"/>
    <property type="molecule type" value="Transcribed_RNA"/>
</dbReference>
<dbReference type="PROSITE" id="PS51037">
    <property type="entry name" value="YEATS"/>
    <property type="match status" value="1"/>
</dbReference>
<keyword evidence="2" id="KW-0804">Transcription</keyword>
<comment type="subcellular location">
    <subcellularLocation>
        <location evidence="4">Nucleus</location>
    </subcellularLocation>
</comment>
<dbReference type="GO" id="GO:0005634">
    <property type="term" value="C:nucleus"/>
    <property type="evidence" value="ECO:0007669"/>
    <property type="project" value="UniProtKB-SubCell"/>
</dbReference>
<keyword evidence="5" id="KW-0175">Coiled coil</keyword>
<feature type="coiled-coil region" evidence="5">
    <location>
        <begin position="201"/>
        <end position="235"/>
    </location>
</feature>
<evidence type="ECO:0000256" key="4">
    <source>
        <dbReference type="PROSITE-ProRule" id="PRU00376"/>
    </source>
</evidence>